<reference evidence="4" key="1">
    <citation type="journal article" date="2019" name="Int. J. Syst. Evol. Microbiol.">
        <title>The Global Catalogue of Microorganisms (GCM) 10K type strain sequencing project: providing services to taxonomists for standard genome sequencing and annotation.</title>
        <authorList>
            <consortium name="The Broad Institute Genomics Platform"/>
            <consortium name="The Broad Institute Genome Sequencing Center for Infectious Disease"/>
            <person name="Wu L."/>
            <person name="Ma J."/>
        </authorList>
    </citation>
    <scope>NUCLEOTIDE SEQUENCE [LARGE SCALE GENOMIC DNA]</scope>
    <source>
        <strain evidence="4">JCM 13852</strain>
    </source>
</reference>
<dbReference type="InterPro" id="IPR037883">
    <property type="entry name" value="Knr4/Smi1-like_sf"/>
</dbReference>
<protein>
    <submittedName>
        <fullName evidence="3">SMI1/KNR4 family protein</fullName>
    </submittedName>
</protein>
<keyword evidence="4" id="KW-1185">Reference proteome</keyword>
<gene>
    <name evidence="3" type="ORF">ACFP2V_30160</name>
</gene>
<dbReference type="EMBL" id="JBHSPC010000101">
    <property type="protein sequence ID" value="MFC5674183.1"/>
    <property type="molecule type" value="Genomic_DNA"/>
</dbReference>
<dbReference type="SMART" id="SM00860">
    <property type="entry name" value="SMI1_KNR4"/>
    <property type="match status" value="1"/>
</dbReference>
<dbReference type="Pfam" id="PF09346">
    <property type="entry name" value="SMI1_KNR4"/>
    <property type="match status" value="1"/>
</dbReference>
<feature type="domain" description="Knr4/Smi1-like" evidence="2">
    <location>
        <begin position="34"/>
        <end position="199"/>
    </location>
</feature>
<evidence type="ECO:0000256" key="1">
    <source>
        <dbReference type="SAM" id="MobiDB-lite"/>
    </source>
</evidence>
<dbReference type="SUPFAM" id="SSF160631">
    <property type="entry name" value="SMI1/KNR4-like"/>
    <property type="match status" value="1"/>
</dbReference>
<dbReference type="Proteomes" id="UP001596183">
    <property type="component" value="Unassembled WGS sequence"/>
</dbReference>
<dbReference type="InterPro" id="IPR018958">
    <property type="entry name" value="Knr4/Smi1-like_dom"/>
</dbReference>
<evidence type="ECO:0000313" key="3">
    <source>
        <dbReference type="EMBL" id="MFC5674183.1"/>
    </source>
</evidence>
<name>A0ABW0XWV9_9ACTN</name>
<dbReference type="RefSeq" id="WP_381218461.1">
    <property type="nucleotide sequence ID" value="NZ_JBHSPC010000101.1"/>
</dbReference>
<sequence>MTTDWMAEYQRMARGRRFDEPSRPPARQVASPPPLSEAEICEAEAELGIAFPDQYREYLLRQSAGGAVNRLCRSAAGWGWHGDSSTNYDLLTTDFPHPDSYRAYEDELDAREPLTQDFPDHHAYRAAWEQWDAEYGVFQEHKTSGAVFIQENGCGFSTLLVVTGPHRGSLWFDGRATCDQILPLHLGGQPVSFMDWLSRRSMTLVSW</sequence>
<comment type="caution">
    <text evidence="3">The sequence shown here is derived from an EMBL/GenBank/DDBJ whole genome shotgun (WGS) entry which is preliminary data.</text>
</comment>
<accession>A0ABW0XWV9</accession>
<dbReference type="Gene3D" id="3.40.1580.10">
    <property type="entry name" value="SMI1/KNR4-like"/>
    <property type="match status" value="1"/>
</dbReference>
<feature type="region of interest" description="Disordered" evidence="1">
    <location>
        <begin position="16"/>
        <end position="36"/>
    </location>
</feature>
<organism evidence="3 4">
    <name type="scientific">Streptomyces incanus</name>
    <dbReference type="NCBI Taxonomy" id="887453"/>
    <lineage>
        <taxon>Bacteria</taxon>
        <taxon>Bacillati</taxon>
        <taxon>Actinomycetota</taxon>
        <taxon>Actinomycetes</taxon>
        <taxon>Kitasatosporales</taxon>
        <taxon>Streptomycetaceae</taxon>
        <taxon>Streptomyces</taxon>
    </lineage>
</organism>
<evidence type="ECO:0000313" key="4">
    <source>
        <dbReference type="Proteomes" id="UP001596183"/>
    </source>
</evidence>
<proteinExistence type="predicted"/>
<evidence type="ECO:0000259" key="2">
    <source>
        <dbReference type="SMART" id="SM00860"/>
    </source>
</evidence>